<feature type="domain" description="APS kinase" evidence="8">
    <location>
        <begin position="25"/>
        <end position="196"/>
    </location>
</feature>
<protein>
    <recommendedName>
        <fullName evidence="2 6">Adenylyl-sulfate kinase</fullName>
        <ecNumber evidence="2 6">2.7.1.25</ecNumber>
    </recommendedName>
    <alternativeName>
        <fullName evidence="6">APS kinase</fullName>
    </alternativeName>
    <alternativeName>
        <fullName evidence="6">ATP adenosine-5'-phosphosulfate 3'-phosphotransferase</fullName>
    </alternativeName>
    <alternativeName>
        <fullName evidence="6">Adenosine-5'-phosphosulfate kinase</fullName>
    </alternativeName>
</protein>
<dbReference type="PANTHER" id="PTHR42700">
    <property type="entry name" value="SULFATE ADENYLYLTRANSFERASE"/>
    <property type="match status" value="1"/>
</dbReference>
<keyword evidence="4 6" id="KW-0547">Nucleotide-binding</keyword>
<dbReference type="GO" id="GO:0004781">
    <property type="term" value="F:sulfate adenylyltransferase (ATP) activity"/>
    <property type="evidence" value="ECO:0007669"/>
    <property type="project" value="TreeGrafter"/>
</dbReference>
<dbReference type="NCBIfam" id="NF003013">
    <property type="entry name" value="PRK03846.1"/>
    <property type="match status" value="1"/>
</dbReference>
<dbReference type="InterPro" id="IPR002891">
    <property type="entry name" value="APS"/>
</dbReference>
<keyword evidence="6" id="KW-0597">Phosphoprotein</keyword>
<evidence type="ECO:0000256" key="4">
    <source>
        <dbReference type="ARBA" id="ARBA00022741"/>
    </source>
</evidence>
<keyword evidence="10" id="KW-1185">Reference proteome</keyword>
<sequence>MSEPIVVWHEQAVTRADREKLSGHRGAVVWFTGLSGSGKSTIANAVDAKLHAAGVRTYVLDGDNFRHGIAATPQALADQYGEEFGKRFGLGFAPEDRVENMRRVSEVAKLMVDAGVVVLTAFVSPYRSERDMARRTLGGGAADKGDFFEVFVDTPLEVCEQRDPKGLYKKARAGEIKHFTGISDPYEPPLAPELTLAGGQTSVDELSREVIDALRRHGVVS</sequence>
<accession>A0A518KCQ9</accession>
<dbReference type="UniPathway" id="UPA00140">
    <property type="reaction ID" value="UER00205"/>
</dbReference>
<dbReference type="CDD" id="cd02027">
    <property type="entry name" value="APSK"/>
    <property type="match status" value="1"/>
</dbReference>
<evidence type="ECO:0000256" key="2">
    <source>
        <dbReference type="ARBA" id="ARBA00012121"/>
    </source>
</evidence>
<evidence type="ECO:0000256" key="3">
    <source>
        <dbReference type="ARBA" id="ARBA00022679"/>
    </source>
</evidence>
<keyword evidence="6 7" id="KW-0418">Kinase</keyword>
<comment type="catalytic activity">
    <reaction evidence="1 6 7">
        <text>adenosine 5'-phosphosulfate + ATP = 3'-phosphoadenylyl sulfate + ADP + H(+)</text>
        <dbReference type="Rhea" id="RHEA:24152"/>
        <dbReference type="ChEBI" id="CHEBI:15378"/>
        <dbReference type="ChEBI" id="CHEBI:30616"/>
        <dbReference type="ChEBI" id="CHEBI:58243"/>
        <dbReference type="ChEBI" id="CHEBI:58339"/>
        <dbReference type="ChEBI" id="CHEBI:456216"/>
        <dbReference type="EC" id="2.7.1.25"/>
    </reaction>
</comment>
<evidence type="ECO:0000313" key="10">
    <source>
        <dbReference type="Proteomes" id="UP000316426"/>
    </source>
</evidence>
<feature type="binding site" evidence="6">
    <location>
        <begin position="33"/>
        <end position="40"/>
    </location>
    <ligand>
        <name>ATP</name>
        <dbReference type="ChEBI" id="CHEBI:30616"/>
    </ligand>
</feature>
<dbReference type="GO" id="GO:0010134">
    <property type="term" value="P:sulfate assimilation via adenylyl sulfate reduction"/>
    <property type="evidence" value="ECO:0007669"/>
    <property type="project" value="TreeGrafter"/>
</dbReference>
<evidence type="ECO:0000313" key="9">
    <source>
        <dbReference type="EMBL" id="QDV75549.1"/>
    </source>
</evidence>
<organism evidence="9 10">
    <name type="scientific">Botrimarina mediterranea</name>
    <dbReference type="NCBI Taxonomy" id="2528022"/>
    <lineage>
        <taxon>Bacteria</taxon>
        <taxon>Pseudomonadati</taxon>
        <taxon>Planctomycetota</taxon>
        <taxon>Planctomycetia</taxon>
        <taxon>Pirellulales</taxon>
        <taxon>Lacipirellulaceae</taxon>
        <taxon>Botrimarina</taxon>
    </lineage>
</organism>
<dbReference type="InterPro" id="IPR059117">
    <property type="entry name" value="APS_kinase_dom"/>
</dbReference>
<dbReference type="InterPro" id="IPR027417">
    <property type="entry name" value="P-loop_NTPase"/>
</dbReference>
<dbReference type="GO" id="GO:0004020">
    <property type="term" value="F:adenylylsulfate kinase activity"/>
    <property type="evidence" value="ECO:0007669"/>
    <property type="project" value="UniProtKB-UniRule"/>
</dbReference>
<gene>
    <name evidence="6 9" type="primary">cysC</name>
    <name evidence="9" type="ORF">Spa11_37670</name>
</gene>
<dbReference type="GO" id="GO:0070814">
    <property type="term" value="P:hydrogen sulfide biosynthetic process"/>
    <property type="evidence" value="ECO:0007669"/>
    <property type="project" value="UniProtKB-UniRule"/>
</dbReference>
<dbReference type="EC" id="2.7.1.25" evidence="2 6"/>
<dbReference type="HAMAP" id="MF_00065">
    <property type="entry name" value="Adenylyl_sulf_kinase"/>
    <property type="match status" value="1"/>
</dbReference>
<dbReference type="GO" id="GO:0005737">
    <property type="term" value="C:cytoplasm"/>
    <property type="evidence" value="ECO:0007669"/>
    <property type="project" value="TreeGrafter"/>
</dbReference>
<dbReference type="EMBL" id="CP036349">
    <property type="protein sequence ID" value="QDV75549.1"/>
    <property type="molecule type" value="Genomic_DNA"/>
</dbReference>
<evidence type="ECO:0000256" key="1">
    <source>
        <dbReference type="ARBA" id="ARBA00001823"/>
    </source>
</evidence>
<name>A0A518KCQ9_9BACT</name>
<keyword evidence="5 6" id="KW-0067">ATP-binding</keyword>
<evidence type="ECO:0000259" key="8">
    <source>
        <dbReference type="Pfam" id="PF01583"/>
    </source>
</evidence>
<dbReference type="NCBIfam" id="TIGR00455">
    <property type="entry name" value="apsK"/>
    <property type="match status" value="1"/>
</dbReference>
<dbReference type="PANTHER" id="PTHR42700:SF3">
    <property type="entry name" value="BIFUNCTIONAL SAT_APS KINASE-RELATED"/>
    <property type="match status" value="1"/>
</dbReference>
<dbReference type="InterPro" id="IPR050512">
    <property type="entry name" value="Sulf_AdTrans/APS_kinase"/>
</dbReference>
<comment type="pathway">
    <text evidence="6 7">Sulfur metabolism; hydrogen sulfide biosynthesis; sulfite from sulfate: step 2/3.</text>
</comment>
<dbReference type="SUPFAM" id="SSF52540">
    <property type="entry name" value="P-loop containing nucleoside triphosphate hydrolases"/>
    <property type="match status" value="1"/>
</dbReference>
<dbReference type="GO" id="GO:0019379">
    <property type="term" value="P:sulfate assimilation, phosphoadenylyl sulfate reduction by phosphoadenylyl-sulfate reductase (thioredoxin)"/>
    <property type="evidence" value="ECO:0007669"/>
    <property type="project" value="TreeGrafter"/>
</dbReference>
<dbReference type="Proteomes" id="UP000316426">
    <property type="component" value="Chromosome"/>
</dbReference>
<proteinExistence type="inferred from homology"/>
<comment type="similarity">
    <text evidence="6 7">Belongs to the APS kinase family.</text>
</comment>
<keyword evidence="3 6" id="KW-0808">Transferase</keyword>
<dbReference type="GO" id="GO:0005524">
    <property type="term" value="F:ATP binding"/>
    <property type="evidence" value="ECO:0007669"/>
    <property type="project" value="UniProtKB-UniRule"/>
</dbReference>
<comment type="function">
    <text evidence="6 7">Catalyzes the synthesis of activated sulfate.</text>
</comment>
<feature type="active site" description="Phosphoserine intermediate" evidence="6">
    <location>
        <position position="124"/>
    </location>
</feature>
<dbReference type="AlphaFoldDB" id="A0A518KCQ9"/>
<evidence type="ECO:0000256" key="6">
    <source>
        <dbReference type="HAMAP-Rule" id="MF_00065"/>
    </source>
</evidence>
<reference evidence="9 10" key="1">
    <citation type="submission" date="2019-02" db="EMBL/GenBank/DDBJ databases">
        <title>Deep-cultivation of Planctomycetes and their phenomic and genomic characterization uncovers novel biology.</title>
        <authorList>
            <person name="Wiegand S."/>
            <person name="Jogler M."/>
            <person name="Boedeker C."/>
            <person name="Pinto D."/>
            <person name="Vollmers J."/>
            <person name="Rivas-Marin E."/>
            <person name="Kohn T."/>
            <person name="Peeters S.H."/>
            <person name="Heuer A."/>
            <person name="Rast P."/>
            <person name="Oberbeckmann S."/>
            <person name="Bunk B."/>
            <person name="Jeske O."/>
            <person name="Meyerdierks A."/>
            <person name="Storesund J.E."/>
            <person name="Kallscheuer N."/>
            <person name="Luecker S."/>
            <person name="Lage O.M."/>
            <person name="Pohl T."/>
            <person name="Merkel B.J."/>
            <person name="Hornburger P."/>
            <person name="Mueller R.-W."/>
            <person name="Bruemmer F."/>
            <person name="Labrenz M."/>
            <person name="Spormann A.M."/>
            <person name="Op den Camp H."/>
            <person name="Overmann J."/>
            <person name="Amann R."/>
            <person name="Jetten M.S.M."/>
            <person name="Mascher T."/>
            <person name="Medema M.H."/>
            <person name="Devos D.P."/>
            <person name="Kaster A.-K."/>
            <person name="Ovreas L."/>
            <person name="Rohde M."/>
            <person name="Galperin M.Y."/>
            <person name="Jogler C."/>
        </authorList>
    </citation>
    <scope>NUCLEOTIDE SEQUENCE [LARGE SCALE GENOMIC DNA]</scope>
    <source>
        <strain evidence="9 10">Spa11</strain>
    </source>
</reference>
<dbReference type="KEGG" id="bmei:Spa11_37670"/>
<dbReference type="RefSeq" id="WP_145114955.1">
    <property type="nucleotide sequence ID" value="NZ_CP036349.1"/>
</dbReference>
<evidence type="ECO:0000256" key="7">
    <source>
        <dbReference type="RuleBase" id="RU004347"/>
    </source>
</evidence>
<dbReference type="Pfam" id="PF01583">
    <property type="entry name" value="APS_kinase"/>
    <property type="match status" value="1"/>
</dbReference>
<evidence type="ECO:0000256" key="5">
    <source>
        <dbReference type="ARBA" id="ARBA00022840"/>
    </source>
</evidence>
<dbReference type="Gene3D" id="3.40.50.300">
    <property type="entry name" value="P-loop containing nucleotide triphosphate hydrolases"/>
    <property type="match status" value="1"/>
</dbReference>